<dbReference type="InterPro" id="IPR036020">
    <property type="entry name" value="WW_dom_sf"/>
</dbReference>
<comment type="caution">
    <text evidence="2">The sequence shown here is derived from an EMBL/GenBank/DDBJ whole genome shotgun (WGS) entry which is preliminary data.</text>
</comment>
<accession>A0AAD9LJ33</accession>
<reference evidence="2" key="2">
    <citation type="submission" date="2021-05" db="EMBL/GenBank/DDBJ databases">
        <authorList>
            <person name="Pain A."/>
        </authorList>
    </citation>
    <scope>NUCLEOTIDE SEQUENCE</scope>
    <source>
        <strain evidence="2">1802A</strain>
    </source>
</reference>
<proteinExistence type="predicted"/>
<dbReference type="AlphaFoldDB" id="A0AAD9LJ33"/>
<dbReference type="SUPFAM" id="SSF51045">
    <property type="entry name" value="WW domain"/>
    <property type="match status" value="1"/>
</dbReference>
<dbReference type="Pfam" id="PF00397">
    <property type="entry name" value="WW"/>
    <property type="match status" value="1"/>
</dbReference>
<dbReference type="PROSITE" id="PS50020">
    <property type="entry name" value="WW_DOMAIN_2"/>
    <property type="match status" value="1"/>
</dbReference>
<gene>
    <name evidence="2" type="ORF">X943_000483</name>
</gene>
<dbReference type="SMART" id="SM00456">
    <property type="entry name" value="WW"/>
    <property type="match status" value="1"/>
</dbReference>
<name>A0AAD9LJ33_BABDI</name>
<organism evidence="2 3">
    <name type="scientific">Babesia divergens</name>
    <dbReference type="NCBI Taxonomy" id="32595"/>
    <lineage>
        <taxon>Eukaryota</taxon>
        <taxon>Sar</taxon>
        <taxon>Alveolata</taxon>
        <taxon>Apicomplexa</taxon>
        <taxon>Aconoidasida</taxon>
        <taxon>Piroplasmida</taxon>
        <taxon>Babesiidae</taxon>
        <taxon>Babesia</taxon>
    </lineage>
</organism>
<reference evidence="2" key="1">
    <citation type="journal article" date="2014" name="Nucleic Acids Res.">
        <title>The evolutionary dynamics of variant antigen genes in Babesia reveal a history of genomic innovation underlying host-parasite interaction.</title>
        <authorList>
            <person name="Jackson A.P."/>
            <person name="Otto T.D."/>
            <person name="Darby A."/>
            <person name="Ramaprasad A."/>
            <person name="Xia D."/>
            <person name="Echaide I.E."/>
            <person name="Farber M."/>
            <person name="Gahlot S."/>
            <person name="Gamble J."/>
            <person name="Gupta D."/>
            <person name="Gupta Y."/>
            <person name="Jackson L."/>
            <person name="Malandrin L."/>
            <person name="Malas T.B."/>
            <person name="Moussa E."/>
            <person name="Nair M."/>
            <person name="Reid A.J."/>
            <person name="Sanders M."/>
            <person name="Sharma J."/>
            <person name="Tracey A."/>
            <person name="Quail M.A."/>
            <person name="Weir W."/>
            <person name="Wastling J.M."/>
            <person name="Hall N."/>
            <person name="Willadsen P."/>
            <person name="Lingelbach K."/>
            <person name="Shiels B."/>
            <person name="Tait A."/>
            <person name="Berriman M."/>
            <person name="Allred D.R."/>
            <person name="Pain A."/>
        </authorList>
    </citation>
    <scope>NUCLEOTIDE SEQUENCE</scope>
    <source>
        <strain evidence="2">1802A</strain>
    </source>
</reference>
<dbReference type="PROSITE" id="PS01159">
    <property type="entry name" value="WW_DOMAIN_1"/>
    <property type="match status" value="1"/>
</dbReference>
<evidence type="ECO:0000259" key="1">
    <source>
        <dbReference type="PROSITE" id="PS50020"/>
    </source>
</evidence>
<feature type="domain" description="WW" evidence="1">
    <location>
        <begin position="11"/>
        <end position="45"/>
    </location>
</feature>
<evidence type="ECO:0000313" key="3">
    <source>
        <dbReference type="Proteomes" id="UP001195914"/>
    </source>
</evidence>
<dbReference type="CDD" id="cd00201">
    <property type="entry name" value="WW"/>
    <property type="match status" value="1"/>
</dbReference>
<dbReference type="Gene3D" id="2.20.70.10">
    <property type="match status" value="1"/>
</dbReference>
<protein>
    <recommendedName>
        <fullName evidence="1">WW domain-containing protein</fullName>
    </recommendedName>
</protein>
<evidence type="ECO:0000313" key="2">
    <source>
        <dbReference type="EMBL" id="KAK1937254.1"/>
    </source>
</evidence>
<dbReference type="EMBL" id="JAHBMH010000033">
    <property type="protein sequence ID" value="KAK1937254.1"/>
    <property type="molecule type" value="Genomic_DNA"/>
</dbReference>
<keyword evidence="3" id="KW-1185">Reference proteome</keyword>
<dbReference type="Proteomes" id="UP001195914">
    <property type="component" value="Unassembled WGS sequence"/>
</dbReference>
<dbReference type="InterPro" id="IPR001202">
    <property type="entry name" value="WW_dom"/>
</dbReference>
<sequence length="243" mass="27414">MTPQHSPSSAMPLPAPWKEVVHPSSGATYYWNTVTSETTWIRPHDVGDHVDASTSVLSPGVGSDSDARSVSERVDTWRDSYDSCKDVHERLSVFFRGLPLIRACVEEQNEIYHREQRQQAELVDDLIANALRALDGILQVASAGTKSYSKFAGYKHHLQQQKHLICSTGSIAKDRAELLRDVCEEVLNVYENLKSLSEPTKPDAPSHVASLCGDYQLYMKRKKTSERRSRWESFKQSSRNAHV</sequence>